<feature type="compositionally biased region" description="Acidic residues" evidence="4">
    <location>
        <begin position="452"/>
        <end position="462"/>
    </location>
</feature>
<dbReference type="OrthoDB" id="331600at2759"/>
<dbReference type="PANTHER" id="PTHR15245">
    <property type="entry name" value="SYMPLEKIN-RELATED"/>
    <property type="match status" value="1"/>
</dbReference>
<keyword evidence="2" id="KW-0507">mRNA processing</keyword>
<dbReference type="AlphaFoldDB" id="A0A1D8PQP8"/>
<reference evidence="7 8" key="3">
    <citation type="journal article" date="2013" name="Genome Biol.">
        <title>Assembly of a phased diploid Candida albicans genome facilitates allele-specific measurements and provides a simple model for repeat and indel structure.</title>
        <authorList>
            <person name="Muzzey D."/>
            <person name="Schwartz K."/>
            <person name="Weissman J.S."/>
            <person name="Sherlock G."/>
        </authorList>
    </citation>
    <scope>NUCLEOTIDE SEQUENCE [LARGE SCALE GENOMIC DNA]</scope>
    <source>
        <strain evidence="8">SC5314 / ATCC MYA-2876</strain>
    </source>
</reference>
<sequence length="764" mass="87987">MSSNQTPTTDNVLLTLKEARKLALNEPQNYPNVLRSMFNLITKEPETQQQTSEIQQLIVDFMYETFINNSILQQSVKIELAIDSLDALTILTNIHDIATLRKVIDISCVIYRLLFQYVALNDNSNQIWSKITELKNVLVNKFQSNFPLPPSDNTEHDLLRNIATKLDLLKFMMTIIDVSSKTRIIGDPIQNTNSMQFSLNDVPPNHSLIKYDQMEYESQVIFKSMVLRVFNYDIIIAPLITATLNHCILIMKRKPQFVPLLLKTIEEYDTNNKLQSNYQSLEQFKLARKYVDRNLRNFISHCQKYKLIPPEFNMPLGRMANTLTERGTNIRKKNIFAIDEPNIKKRKFEGFYNSSKKMKQMSYSHLYTLNDVNDGLNNFDLSTLPQDYVTNMVVNALQRAPVSKLVKALEIISERYIDAFQKPRPIATPVSQINNNSATTTTATPVAKQEDPEVNDEDEEDERYQVDLNGDFYDPSKVFSLPPPKELSFQEKKQHINIIIKNFLELAKKGGPENDNINNNNNNNNSSQNGEDESELSPGDKGDISKALKKVAIKGWKKGNWLILLSRLATRGMRTNPKSGNNTIVKQEDGSEEPKMSPDQKNNQQLSDLIRLAILEYFSENVHGRIDMVIEWLNEEWYSERVFQSNEYLNEGKDPDKEVITTPIYDIWSRKVVDATVSYIEPNDKKIFLRLLSDLPELNEDLIGRIKSLCIDPGRSAIGFLALQFLIMYRPPVKQMCLKVLQELSESDQEDISIEAKKRLEKFK</sequence>
<proteinExistence type="predicted"/>
<protein>
    <submittedName>
        <fullName evidence="7">RNA-processing protein</fullName>
    </submittedName>
</protein>
<dbReference type="InParanoid" id="A0A1D8PQP8"/>
<dbReference type="FunCoup" id="A0A1D8PQP8">
    <property type="interactions" value="223"/>
</dbReference>
<feature type="region of interest" description="Disordered" evidence="4">
    <location>
        <begin position="428"/>
        <end position="462"/>
    </location>
</feature>
<dbReference type="OMA" id="AREMCLN"/>
<feature type="compositionally biased region" description="Polar residues" evidence="4">
    <location>
        <begin position="576"/>
        <end position="585"/>
    </location>
</feature>
<dbReference type="GeneID" id="3637945"/>
<name>A0A1D8PQP8_CANAL</name>
<dbReference type="PANTHER" id="PTHR15245:SF20">
    <property type="entry name" value="SYMPLEKIN"/>
    <property type="match status" value="1"/>
</dbReference>
<organism evidence="7 8">
    <name type="scientific">Candida albicans (strain SC5314 / ATCC MYA-2876)</name>
    <name type="common">Yeast</name>
    <dbReference type="NCBI Taxonomy" id="237561"/>
    <lineage>
        <taxon>Eukaryota</taxon>
        <taxon>Fungi</taxon>
        <taxon>Dikarya</taxon>
        <taxon>Ascomycota</taxon>
        <taxon>Saccharomycotina</taxon>
        <taxon>Pichiomycetes</taxon>
        <taxon>Debaryomycetaceae</taxon>
        <taxon>Candida/Lodderomyces clade</taxon>
        <taxon>Candida</taxon>
    </lineage>
</organism>
<feature type="compositionally biased region" description="Low complexity" evidence="4">
    <location>
        <begin position="514"/>
        <end position="525"/>
    </location>
</feature>
<dbReference type="KEGG" id="cal:CAALFM_C700780WA"/>
<keyword evidence="8" id="KW-1185">Reference proteome</keyword>
<dbReference type="GO" id="GO:0009410">
    <property type="term" value="P:response to xenobiotic stimulus"/>
    <property type="evidence" value="ECO:0000315"/>
    <property type="project" value="CGD"/>
</dbReference>
<comment type="subcellular location">
    <subcellularLocation>
        <location evidence="1">Nucleus</location>
    </subcellularLocation>
</comment>
<reference evidence="7 8" key="1">
    <citation type="journal article" date="2004" name="Proc. Natl. Acad. Sci. U.S.A.">
        <title>The diploid genome sequence of Candida albicans.</title>
        <authorList>
            <person name="Jones T."/>
            <person name="Federspiel N.A."/>
            <person name="Chibana H."/>
            <person name="Dungan J."/>
            <person name="Kalman S."/>
            <person name="Magee B.B."/>
            <person name="Newport G."/>
            <person name="Thorstenson Y.R."/>
            <person name="Agabian N."/>
            <person name="Magee P.T."/>
            <person name="Davis R.W."/>
            <person name="Scherer S."/>
        </authorList>
    </citation>
    <scope>NUCLEOTIDE SEQUENCE [LARGE SCALE GENOMIC DNA]</scope>
    <source>
        <strain evidence="8">SC5314 / ATCC MYA-2876</strain>
    </source>
</reference>
<evidence type="ECO:0000256" key="3">
    <source>
        <dbReference type="ARBA" id="ARBA00023242"/>
    </source>
</evidence>
<evidence type="ECO:0000313" key="8">
    <source>
        <dbReference type="Proteomes" id="UP000000559"/>
    </source>
</evidence>
<evidence type="ECO:0000256" key="1">
    <source>
        <dbReference type="ARBA" id="ARBA00004123"/>
    </source>
</evidence>
<dbReference type="SMR" id="A0A1D8PQP8"/>
<keyword evidence="3" id="KW-0539">Nucleus</keyword>
<dbReference type="EMBL" id="CP017629">
    <property type="protein sequence ID" value="AOW30454.1"/>
    <property type="molecule type" value="Genomic_DNA"/>
</dbReference>
<dbReference type="Proteomes" id="UP000000559">
    <property type="component" value="Chromosome 7"/>
</dbReference>
<feature type="domain" description="Symplekin/Pta1 N-terminal" evidence="5">
    <location>
        <begin position="96"/>
        <end position="328"/>
    </location>
</feature>
<dbReference type="InterPro" id="IPR011989">
    <property type="entry name" value="ARM-like"/>
</dbReference>
<dbReference type="GO" id="GO:0006397">
    <property type="term" value="P:mRNA processing"/>
    <property type="evidence" value="ECO:0007669"/>
    <property type="project" value="UniProtKB-KW"/>
</dbReference>
<evidence type="ECO:0000256" key="4">
    <source>
        <dbReference type="SAM" id="MobiDB-lite"/>
    </source>
</evidence>
<accession>A0A1D8PQP8</accession>
<dbReference type="eggNOG" id="KOG1895">
    <property type="taxonomic scope" value="Eukaryota"/>
</dbReference>
<dbReference type="GO" id="GO:0005847">
    <property type="term" value="C:mRNA cleavage and polyadenylation specificity factor complex"/>
    <property type="evidence" value="ECO:0000318"/>
    <property type="project" value="GO_Central"/>
</dbReference>
<reference evidence="7 8" key="2">
    <citation type="journal article" date="2007" name="Genome Biol.">
        <title>Assembly of the Candida albicans genome into sixteen supercontigs aligned on the eight chromosomes.</title>
        <authorList>
            <person name="van het Hoog M."/>
            <person name="Rast T.J."/>
            <person name="Martchenko M."/>
            <person name="Grindle S."/>
            <person name="Dignard D."/>
            <person name="Hogues H."/>
            <person name="Cuomo C."/>
            <person name="Berriman M."/>
            <person name="Scherer S."/>
            <person name="Magee B.B."/>
            <person name="Whiteway M."/>
            <person name="Chibana H."/>
            <person name="Nantel A."/>
            <person name="Magee P.T."/>
        </authorList>
    </citation>
    <scope>GENOME REANNOTATION</scope>
    <source>
        <strain evidence="8">SC5314 / ATCC MYA-2876</strain>
    </source>
</reference>
<evidence type="ECO:0000313" key="7">
    <source>
        <dbReference type="EMBL" id="AOW30454.1"/>
    </source>
</evidence>
<feature type="compositionally biased region" description="Basic and acidic residues" evidence="4">
    <location>
        <begin position="586"/>
        <end position="598"/>
    </location>
</feature>
<feature type="region of interest" description="Disordered" evidence="4">
    <location>
        <begin position="574"/>
        <end position="602"/>
    </location>
</feature>
<evidence type="ECO:0000259" key="5">
    <source>
        <dbReference type="Pfam" id="PF11935"/>
    </source>
</evidence>
<evidence type="ECO:0000313" key="6">
    <source>
        <dbReference type="CGD" id="CAL0000179440"/>
    </source>
</evidence>
<dbReference type="CGD" id="CAL0000179440">
    <property type="gene designation" value="orf19.7041"/>
</dbReference>
<dbReference type="VEuPathDB" id="FungiDB:C7_00780W_A"/>
<evidence type="ECO:0000256" key="2">
    <source>
        <dbReference type="ARBA" id="ARBA00022664"/>
    </source>
</evidence>
<dbReference type="RefSeq" id="XP_720334.1">
    <property type="nucleotide sequence ID" value="XM_715241.1"/>
</dbReference>
<dbReference type="Pfam" id="PF11935">
    <property type="entry name" value="SYMPK_PTA1_N"/>
    <property type="match status" value="1"/>
</dbReference>
<gene>
    <name evidence="7" type="ordered locus">CAALFM_C700780WA</name>
    <name evidence="6" type="ordered locus">orf19.7041</name>
</gene>
<dbReference type="InterPro" id="IPR021850">
    <property type="entry name" value="Symplekin/Pta1"/>
</dbReference>
<dbReference type="InterPro" id="IPR032460">
    <property type="entry name" value="Symplekin/Pta1_N"/>
</dbReference>
<feature type="region of interest" description="Disordered" evidence="4">
    <location>
        <begin position="511"/>
        <end position="541"/>
    </location>
</feature>
<dbReference type="Gene3D" id="1.25.10.10">
    <property type="entry name" value="Leucine-rich Repeat Variant"/>
    <property type="match status" value="1"/>
</dbReference>
<dbReference type="STRING" id="237561.A0A1D8PQP8"/>